<name>A0ABD5S5R9_9EURY</name>
<proteinExistence type="predicted"/>
<accession>A0ABD5S5R9</accession>
<feature type="non-terminal residue" evidence="1">
    <location>
        <position position="34"/>
    </location>
</feature>
<comment type="caution">
    <text evidence="1">The sequence shown here is derived from an EMBL/GenBank/DDBJ whole genome shotgun (WGS) entry which is preliminary data.</text>
</comment>
<dbReference type="AlphaFoldDB" id="A0ABD5S5R9"/>
<evidence type="ECO:0000313" key="2">
    <source>
        <dbReference type="Proteomes" id="UP001596328"/>
    </source>
</evidence>
<dbReference type="Proteomes" id="UP001596328">
    <property type="component" value="Unassembled WGS sequence"/>
</dbReference>
<keyword evidence="2" id="KW-1185">Reference proteome</keyword>
<dbReference type="EMBL" id="JBHSWU010001110">
    <property type="protein sequence ID" value="MFC6726433.1"/>
    <property type="molecule type" value="Genomic_DNA"/>
</dbReference>
<evidence type="ECO:0000313" key="1">
    <source>
        <dbReference type="EMBL" id="MFC6726433.1"/>
    </source>
</evidence>
<reference evidence="1 2" key="1">
    <citation type="journal article" date="2019" name="Int. J. Syst. Evol. Microbiol.">
        <title>The Global Catalogue of Microorganisms (GCM) 10K type strain sequencing project: providing services to taxonomists for standard genome sequencing and annotation.</title>
        <authorList>
            <consortium name="The Broad Institute Genomics Platform"/>
            <consortium name="The Broad Institute Genome Sequencing Center for Infectious Disease"/>
            <person name="Wu L."/>
            <person name="Ma J."/>
        </authorList>
    </citation>
    <scope>NUCLEOTIDE SEQUENCE [LARGE SCALE GENOMIC DNA]</scope>
    <source>
        <strain evidence="1 2">NBRC 111368</strain>
    </source>
</reference>
<gene>
    <name evidence="1" type="ORF">ACFQE1_19105</name>
</gene>
<sequence>MYEAVHPYPDGESTPARYAREAARFGFDGVVVRA</sequence>
<protein>
    <submittedName>
        <fullName evidence="1">Ribonuclease P</fullName>
    </submittedName>
</protein>
<organism evidence="1 2">
    <name type="scientific">Halobium palmae</name>
    <dbReference type="NCBI Taxonomy" id="1776492"/>
    <lineage>
        <taxon>Archaea</taxon>
        <taxon>Methanobacteriati</taxon>
        <taxon>Methanobacteriota</taxon>
        <taxon>Stenosarchaea group</taxon>
        <taxon>Halobacteria</taxon>
        <taxon>Halobacteriales</taxon>
        <taxon>Haloferacaceae</taxon>
        <taxon>Halobium</taxon>
    </lineage>
</organism>